<evidence type="ECO:0000313" key="2">
    <source>
        <dbReference type="EMBL" id="KAK3495048.1"/>
    </source>
</evidence>
<reference evidence="2 3" key="1">
    <citation type="journal article" date="2023" name="Mol. Phylogenet. Evol.">
        <title>Genome-scale phylogeny and comparative genomics of the fungal order Sordariales.</title>
        <authorList>
            <person name="Hensen N."/>
            <person name="Bonometti L."/>
            <person name="Westerberg I."/>
            <person name="Brannstrom I.O."/>
            <person name="Guillou S."/>
            <person name="Cros-Aarteil S."/>
            <person name="Calhoun S."/>
            <person name="Haridas S."/>
            <person name="Kuo A."/>
            <person name="Mondo S."/>
            <person name="Pangilinan J."/>
            <person name="Riley R."/>
            <person name="LaButti K."/>
            <person name="Andreopoulos B."/>
            <person name="Lipzen A."/>
            <person name="Chen C."/>
            <person name="Yan M."/>
            <person name="Daum C."/>
            <person name="Ng V."/>
            <person name="Clum A."/>
            <person name="Steindorff A."/>
            <person name="Ohm R.A."/>
            <person name="Martin F."/>
            <person name="Silar P."/>
            <person name="Natvig D.O."/>
            <person name="Lalanne C."/>
            <person name="Gautier V."/>
            <person name="Ament-Velasquez S.L."/>
            <person name="Kruys A."/>
            <person name="Hutchinson M.I."/>
            <person name="Powell A.J."/>
            <person name="Barry K."/>
            <person name="Miller A.N."/>
            <person name="Grigoriev I.V."/>
            <person name="Debuchy R."/>
            <person name="Gladieux P."/>
            <person name="Hiltunen Thoren M."/>
            <person name="Johannesson H."/>
        </authorList>
    </citation>
    <scope>NUCLEOTIDE SEQUENCE [LARGE SCALE GENOMIC DNA]</scope>
    <source>
        <strain evidence="2 3">FGSC 10403</strain>
    </source>
</reference>
<accession>A0AAJ0IAJ9</accession>
<dbReference type="EMBL" id="JAULSX010000003">
    <property type="protein sequence ID" value="KAK3495048.1"/>
    <property type="molecule type" value="Genomic_DNA"/>
</dbReference>
<dbReference type="AlphaFoldDB" id="A0AAJ0IAJ9"/>
<organism evidence="2 3">
    <name type="scientific">Neurospora hispaniola</name>
    <dbReference type="NCBI Taxonomy" id="588809"/>
    <lineage>
        <taxon>Eukaryota</taxon>
        <taxon>Fungi</taxon>
        <taxon>Dikarya</taxon>
        <taxon>Ascomycota</taxon>
        <taxon>Pezizomycotina</taxon>
        <taxon>Sordariomycetes</taxon>
        <taxon>Sordariomycetidae</taxon>
        <taxon>Sordariales</taxon>
        <taxon>Sordariaceae</taxon>
        <taxon>Neurospora</taxon>
    </lineage>
</organism>
<proteinExistence type="predicted"/>
<sequence length="81" mass="8736">MCEASHFGDADPPERTGGLGGHCTAMTKVLERHAVSLILLGKTGSLVQLDALLVMPSSCIDPYEDEELRWATKNRLPGSIK</sequence>
<feature type="region of interest" description="Disordered" evidence="1">
    <location>
        <begin position="1"/>
        <end position="20"/>
    </location>
</feature>
<dbReference type="GeneID" id="87876440"/>
<evidence type="ECO:0000256" key="1">
    <source>
        <dbReference type="SAM" id="MobiDB-lite"/>
    </source>
</evidence>
<feature type="compositionally biased region" description="Basic and acidic residues" evidence="1">
    <location>
        <begin position="1"/>
        <end position="14"/>
    </location>
</feature>
<protein>
    <submittedName>
        <fullName evidence="2">Uncharacterized protein</fullName>
    </submittedName>
</protein>
<dbReference type="Proteomes" id="UP001285908">
    <property type="component" value="Unassembled WGS sequence"/>
</dbReference>
<gene>
    <name evidence="2" type="ORF">B0T23DRAFT_403833</name>
</gene>
<comment type="caution">
    <text evidence="2">The sequence shown here is derived from an EMBL/GenBank/DDBJ whole genome shotgun (WGS) entry which is preliminary data.</text>
</comment>
<name>A0AAJ0IAJ9_9PEZI</name>
<keyword evidence="3" id="KW-1185">Reference proteome</keyword>
<evidence type="ECO:0000313" key="3">
    <source>
        <dbReference type="Proteomes" id="UP001285908"/>
    </source>
</evidence>
<dbReference type="RefSeq" id="XP_062694477.1">
    <property type="nucleotide sequence ID" value="XM_062838818.1"/>
</dbReference>